<keyword evidence="3" id="KW-0540">Nuclease</keyword>
<dbReference type="Pfam" id="PF01844">
    <property type="entry name" value="HNH"/>
    <property type="match status" value="1"/>
</dbReference>
<dbReference type="CDD" id="cd00085">
    <property type="entry name" value="HNHc"/>
    <property type="match status" value="1"/>
</dbReference>
<dbReference type="GO" id="GO:0003676">
    <property type="term" value="F:nucleic acid binding"/>
    <property type="evidence" value="ECO:0007669"/>
    <property type="project" value="InterPro"/>
</dbReference>
<dbReference type="SMART" id="SM00507">
    <property type="entry name" value="HNHc"/>
    <property type="match status" value="1"/>
</dbReference>
<feature type="domain" description="HNH nuclease" evidence="2">
    <location>
        <begin position="83"/>
        <end position="142"/>
    </location>
</feature>
<evidence type="ECO:0000313" key="3">
    <source>
        <dbReference type="EMBL" id="DAD90409.1"/>
    </source>
</evidence>
<name>A0A8S5N6U9_9CAUD</name>
<dbReference type="GO" id="GO:0004519">
    <property type="term" value="F:endonuclease activity"/>
    <property type="evidence" value="ECO:0007669"/>
    <property type="project" value="UniProtKB-KW"/>
</dbReference>
<dbReference type="EMBL" id="BK015086">
    <property type="protein sequence ID" value="DAD90409.1"/>
    <property type="molecule type" value="Genomic_DNA"/>
</dbReference>
<keyword evidence="3" id="KW-0255">Endonuclease</keyword>
<feature type="compositionally biased region" description="Low complexity" evidence="1">
    <location>
        <begin position="158"/>
        <end position="167"/>
    </location>
</feature>
<evidence type="ECO:0000259" key="2">
    <source>
        <dbReference type="SMART" id="SM00507"/>
    </source>
</evidence>
<accession>A0A8S5N6U9</accession>
<dbReference type="GO" id="GO:0008270">
    <property type="term" value="F:zinc ion binding"/>
    <property type="evidence" value="ECO:0007669"/>
    <property type="project" value="InterPro"/>
</dbReference>
<dbReference type="InterPro" id="IPR003615">
    <property type="entry name" value="HNH_nuc"/>
</dbReference>
<protein>
    <submittedName>
        <fullName evidence="3">HNH endonuclease</fullName>
    </submittedName>
</protein>
<dbReference type="InterPro" id="IPR002711">
    <property type="entry name" value="HNH"/>
</dbReference>
<keyword evidence="3" id="KW-0378">Hydrolase</keyword>
<organism evidence="3">
    <name type="scientific">Siphoviridae sp. ctjel6</name>
    <dbReference type="NCBI Taxonomy" id="2826440"/>
    <lineage>
        <taxon>Viruses</taxon>
        <taxon>Duplodnaviria</taxon>
        <taxon>Heunggongvirae</taxon>
        <taxon>Uroviricota</taxon>
        <taxon>Caudoviricetes</taxon>
    </lineage>
</organism>
<proteinExistence type="predicted"/>
<evidence type="ECO:0000256" key="1">
    <source>
        <dbReference type="SAM" id="MobiDB-lite"/>
    </source>
</evidence>
<feature type="compositionally biased region" description="Pro residues" evidence="1">
    <location>
        <begin position="168"/>
        <end position="178"/>
    </location>
</feature>
<feature type="region of interest" description="Disordered" evidence="1">
    <location>
        <begin position="125"/>
        <end position="178"/>
    </location>
</feature>
<reference evidence="3" key="1">
    <citation type="journal article" date="2021" name="Proc. Natl. Acad. Sci. U.S.A.">
        <title>A Catalog of Tens of Thousands of Viruses from Human Metagenomes Reveals Hidden Associations with Chronic Diseases.</title>
        <authorList>
            <person name="Tisza M.J."/>
            <person name="Buck C.B."/>
        </authorList>
    </citation>
    <scope>NUCLEOTIDE SEQUENCE</scope>
    <source>
        <strain evidence="3">Ctjel6</strain>
    </source>
</reference>
<dbReference type="Gene3D" id="1.10.30.50">
    <property type="match status" value="1"/>
</dbReference>
<sequence length="178" mass="19253">MATPIGRVRPPRCGGPAARRLVGTGLSPTRVVRVPGPDRVVRDGGFSDRGYLGPGCLICGVLVRGGILGGMSRTRWQGRDRQRLRQLVTDSYGWTCTLCHRPIDPHATALRDRLSIDHVLPVSRGGSDSLENLRPTHHGCNSAKRDGRRLRRRATETAPGFFSAGPPGSLPPPEISPQ</sequence>